<evidence type="ECO:0000256" key="1">
    <source>
        <dbReference type="RuleBase" id="RU003651"/>
    </source>
</evidence>
<feature type="coiled-coil region" evidence="2">
    <location>
        <begin position="1055"/>
        <end position="1082"/>
    </location>
</feature>
<dbReference type="GO" id="GO:0016887">
    <property type="term" value="F:ATP hydrolysis activity"/>
    <property type="evidence" value="ECO:0007669"/>
    <property type="project" value="InterPro"/>
</dbReference>
<dbReference type="Gene3D" id="3.30.230.10">
    <property type="match status" value="1"/>
</dbReference>
<dbReference type="CDD" id="cd19481">
    <property type="entry name" value="RecA-like_protease"/>
    <property type="match status" value="1"/>
</dbReference>
<evidence type="ECO:0000313" key="4">
    <source>
        <dbReference type="EMBL" id="PNU21343.1"/>
    </source>
</evidence>
<gene>
    <name evidence="4" type="ORF">C2E25_01955</name>
</gene>
<organism evidence="4 5">
    <name type="scientific">Geothermobacter hydrogeniphilus</name>
    <dbReference type="NCBI Taxonomy" id="1969733"/>
    <lineage>
        <taxon>Bacteria</taxon>
        <taxon>Pseudomonadati</taxon>
        <taxon>Thermodesulfobacteriota</taxon>
        <taxon>Desulfuromonadia</taxon>
        <taxon>Desulfuromonadales</taxon>
        <taxon>Geothermobacteraceae</taxon>
        <taxon>Geothermobacter</taxon>
    </lineage>
</organism>
<dbReference type="Proteomes" id="UP000236340">
    <property type="component" value="Unassembled WGS sequence"/>
</dbReference>
<dbReference type="InterPro" id="IPR003959">
    <property type="entry name" value="ATPase_AAA_core"/>
</dbReference>
<accession>A0A2K2HDL5</accession>
<dbReference type="OrthoDB" id="5408770at2"/>
<dbReference type="InterPro" id="IPR003960">
    <property type="entry name" value="ATPase_AAA_CS"/>
</dbReference>
<name>A0A2K2HDL5_9BACT</name>
<dbReference type="SUPFAM" id="SSF52540">
    <property type="entry name" value="P-loop containing nucleoside triphosphate hydrolases"/>
    <property type="match status" value="2"/>
</dbReference>
<dbReference type="GO" id="GO:0005524">
    <property type="term" value="F:ATP binding"/>
    <property type="evidence" value="ECO:0007669"/>
    <property type="project" value="UniProtKB-KW"/>
</dbReference>
<dbReference type="RefSeq" id="WP_103114114.1">
    <property type="nucleotide sequence ID" value="NZ_PPFX01000003.1"/>
</dbReference>
<comment type="similarity">
    <text evidence="1">Belongs to the AAA ATPase family.</text>
</comment>
<proteinExistence type="inferred from homology"/>
<dbReference type="Gene3D" id="1.10.8.60">
    <property type="match status" value="1"/>
</dbReference>
<dbReference type="PROSITE" id="PS00674">
    <property type="entry name" value="AAA"/>
    <property type="match status" value="1"/>
</dbReference>
<keyword evidence="1" id="KW-0067">ATP-binding</keyword>
<dbReference type="Pfam" id="PF00004">
    <property type="entry name" value="AAA"/>
    <property type="match status" value="1"/>
</dbReference>
<dbReference type="EMBL" id="PPFX01000003">
    <property type="protein sequence ID" value="PNU21343.1"/>
    <property type="molecule type" value="Genomic_DNA"/>
</dbReference>
<evidence type="ECO:0000259" key="3">
    <source>
        <dbReference type="SMART" id="SM00382"/>
    </source>
</evidence>
<feature type="domain" description="AAA+ ATPase" evidence="3">
    <location>
        <begin position="155"/>
        <end position="369"/>
    </location>
</feature>
<dbReference type="AlphaFoldDB" id="A0A2K2HDL5"/>
<dbReference type="InterPro" id="IPR003593">
    <property type="entry name" value="AAA+_ATPase"/>
</dbReference>
<dbReference type="SMART" id="SM00382">
    <property type="entry name" value="AAA"/>
    <property type="match status" value="2"/>
</dbReference>
<dbReference type="PANTHER" id="PTHR23077">
    <property type="entry name" value="AAA-FAMILY ATPASE"/>
    <property type="match status" value="1"/>
</dbReference>
<evidence type="ECO:0000256" key="2">
    <source>
        <dbReference type="SAM" id="Coils"/>
    </source>
</evidence>
<reference evidence="4 5" key="1">
    <citation type="journal article" date="2018" name="Genome Announc.">
        <title>Genome Sequence of Geothermobacter sp. HR-1 Iron Reducer from the Loihi Seamount.</title>
        <authorList>
            <person name="Smith H."/>
            <person name="Abuyen K."/>
            <person name="Tremblay J."/>
            <person name="Savalia P."/>
            <person name="Perez-Rodriguez I."/>
            <person name="Emerson D."/>
            <person name="Tully B."/>
            <person name="Amend J."/>
        </authorList>
    </citation>
    <scope>NUCLEOTIDE SEQUENCE [LARGE SCALE GENOMIC DNA]</scope>
    <source>
        <strain evidence="4 5">HR-1</strain>
    </source>
</reference>
<dbReference type="InterPro" id="IPR014721">
    <property type="entry name" value="Ribsml_uS5_D2-typ_fold_subgr"/>
</dbReference>
<sequence>MSRYRKTRSPIYVRLSERRIAQIEGLVDSWSFETQRFVLRRLHQYTPSRSILKTFPIWLHSVFWPRERRFVHLCDPERLSDWRRRIEVSGSQSANATWERILDRELDWHDYQYLRFLLEKRTSDIFVPPALCDLFKKIYHAHILKEYSDDPQVPRTPLVLVIGSSGSGKSVTVKEAVEQAIFQNEVRPVLDLQAKREEVLADQPIWRSLEEVDFELAVAIERRHKLELLRFLSHLPLIKYFYRKRISQALSNLEEEGVPVDFAMITPNDYQTAWAGEPGNYLRKAMGDPRRTCIRHLEEAHSAFGRPDQMSAVKGQQSTLVDAANIILDEIAFGRRDCLLIATTDQPEQFDPAIYRRFVERGLVIDIGDYWCDPENLKEVVRMELRRHNFTFETDRLDENRVPESALERTVEKLAPIFRERSLRMIPAYVRRLIHSIISLKGDFDPVYFDDQFLVRDALKAVARNVHGSLYNKLVGHMDRSVQWSEYIGTIKNEFSEMANNSLYYNVNEEKGVVLTGPPGSGKTYMVQAWLGDNREVQDLVVNLNDLTDPMSPLEGMVENLERAYDIAKMLSPSMVFFDEGDAIAPRRSPTGGSPYDKVTNKFLSIIDGEAPLNRVFTVLTTNRLDILDPALIRSKRLKVLNVTGHLRDEDALRIIRKEMAGIPLEENLSHEEIVRSARGLCETPADFTAFAEKIRSLRTTEIEVIEKLQAAVRGSEADRARFVRFNYKILLGLLEGSAGDNTLALKARQGEEELLRCLAPAAEKLGHYQEDGSYPVSTWHLQSARQQLAASPTRKGKQDLDQFLETELSNEPQVGFVVGVGANETSGVLLPIASSLVYRMFPEKIVVTGAVSSAAPGAAEMDLAVQMTRQSAQEALTLVENYLQSLCPEFNVSRLLGAYLDGYTLHHQLLSASYSVGGPSAGFALAINTLSVLIYLPVLNDFGITGAPWTKGSQRGEVGASVIIGGHRQKAEKVLQYLPRMFMPQPNYLDFEPELLEAYRVEGRNIQGVVSFSALVPEVFYFGDEPLRQLQELHRERIKMELDKAHGVPHPRCEKRLEQTLADLRRHCEQEIRRRMQAIREFVADPEQREINLERLFAAGQVEMSARDQLSEACKPGSAGGQ</sequence>
<keyword evidence="1" id="KW-0547">Nucleotide-binding</keyword>
<protein>
    <submittedName>
        <fullName evidence="4">AAA family ATPase</fullName>
    </submittedName>
</protein>
<evidence type="ECO:0000313" key="5">
    <source>
        <dbReference type="Proteomes" id="UP000236340"/>
    </source>
</evidence>
<dbReference type="PRINTS" id="PR00830">
    <property type="entry name" value="ENDOLAPTASE"/>
</dbReference>
<dbReference type="InterPro" id="IPR050168">
    <property type="entry name" value="AAA_ATPase_domain"/>
</dbReference>
<keyword evidence="2" id="KW-0175">Coiled coil</keyword>
<dbReference type="Gene3D" id="3.40.50.300">
    <property type="entry name" value="P-loop containing nucleotide triphosphate hydrolases"/>
    <property type="match status" value="2"/>
</dbReference>
<feature type="domain" description="AAA+ ATPase" evidence="3">
    <location>
        <begin position="509"/>
        <end position="644"/>
    </location>
</feature>
<comment type="caution">
    <text evidence="4">The sequence shown here is derived from an EMBL/GenBank/DDBJ whole genome shotgun (WGS) entry which is preliminary data.</text>
</comment>
<dbReference type="InterPro" id="IPR027417">
    <property type="entry name" value="P-loop_NTPase"/>
</dbReference>